<dbReference type="RefSeq" id="WP_109359774.1">
    <property type="nucleotide sequence ID" value="NZ_QFRJ01000008.1"/>
</dbReference>
<comment type="caution">
    <text evidence="1">The sequence shown here is derived from an EMBL/GenBank/DDBJ whole genome shotgun (WGS) entry which is preliminary data.</text>
</comment>
<dbReference type="AlphaFoldDB" id="A0A2U2XBD5"/>
<proteinExistence type="predicted"/>
<dbReference type="OrthoDB" id="9765957at2"/>
<gene>
    <name evidence="1" type="ORF">DIT68_10555</name>
</gene>
<organism evidence="1 2">
    <name type="scientific">Brumimicrobium oceani</name>
    <dbReference type="NCBI Taxonomy" id="2100725"/>
    <lineage>
        <taxon>Bacteria</taxon>
        <taxon>Pseudomonadati</taxon>
        <taxon>Bacteroidota</taxon>
        <taxon>Flavobacteriia</taxon>
        <taxon>Flavobacteriales</taxon>
        <taxon>Crocinitomicaceae</taxon>
        <taxon>Brumimicrobium</taxon>
    </lineage>
</organism>
<accession>A0A2U2XBD5</accession>
<evidence type="ECO:0000313" key="2">
    <source>
        <dbReference type="Proteomes" id="UP000245370"/>
    </source>
</evidence>
<reference evidence="1 2" key="2">
    <citation type="submission" date="2018-05" db="EMBL/GenBank/DDBJ databases">
        <authorList>
            <person name="Lanie J.A."/>
            <person name="Ng W.-L."/>
            <person name="Kazmierczak K.M."/>
            <person name="Andrzejewski T.M."/>
            <person name="Davidsen T.M."/>
            <person name="Wayne K.J."/>
            <person name="Tettelin H."/>
            <person name="Glass J.I."/>
            <person name="Rusch D."/>
            <person name="Podicherti R."/>
            <person name="Tsui H.-C.T."/>
            <person name="Winkler M.E."/>
        </authorList>
    </citation>
    <scope>NUCLEOTIDE SEQUENCE [LARGE SCALE GENOMIC DNA]</scope>
    <source>
        <strain evidence="1 2">C305</strain>
    </source>
</reference>
<keyword evidence="2" id="KW-1185">Reference proteome</keyword>
<reference evidence="1 2" key="1">
    <citation type="submission" date="2018-05" db="EMBL/GenBank/DDBJ databases">
        <title>Brumimicrobium oceani sp. nov., isolated from coastal sediment.</title>
        <authorList>
            <person name="Kou Y."/>
        </authorList>
    </citation>
    <scope>NUCLEOTIDE SEQUENCE [LARGE SCALE GENOMIC DNA]</scope>
    <source>
        <strain evidence="1 2">C305</strain>
    </source>
</reference>
<protein>
    <submittedName>
        <fullName evidence="1">Uncharacterized protein</fullName>
    </submittedName>
</protein>
<sequence length="103" mass="11798">MPCIYMNAFIFAVGGFASAYYWSSTENNNNNAWKQNFDNGNQNNNNKNNTNRVRAVRDFKQAIFSENLSASAKALIVFSFLKNIKLYKLICATFIIRHTTTQN</sequence>
<dbReference type="EMBL" id="QFRJ01000008">
    <property type="protein sequence ID" value="PWH85073.1"/>
    <property type="molecule type" value="Genomic_DNA"/>
</dbReference>
<name>A0A2U2XBD5_9FLAO</name>
<evidence type="ECO:0000313" key="1">
    <source>
        <dbReference type="EMBL" id="PWH85073.1"/>
    </source>
</evidence>
<dbReference type="Proteomes" id="UP000245370">
    <property type="component" value="Unassembled WGS sequence"/>
</dbReference>